<reference evidence="7 8" key="1">
    <citation type="submission" date="2019-03" db="EMBL/GenBank/DDBJ databases">
        <title>Above-ground endophytic microbial communities from plants in different locations in the United States.</title>
        <authorList>
            <person name="Frank C."/>
        </authorList>
    </citation>
    <scope>NUCLEOTIDE SEQUENCE [LARGE SCALE GENOMIC DNA]</scope>
    <source>
        <strain evidence="7 8">LP_13_YM</strain>
    </source>
</reference>
<dbReference type="PANTHER" id="PTHR38776:SF1">
    <property type="entry name" value="MLTA-INTERACTING PROTEIN-RELATED"/>
    <property type="match status" value="1"/>
</dbReference>
<dbReference type="RefSeq" id="WP_132145678.1">
    <property type="nucleotide sequence ID" value="NZ_SMCS01000006.1"/>
</dbReference>
<keyword evidence="4" id="KW-0472">Membrane</keyword>
<evidence type="ECO:0000256" key="6">
    <source>
        <dbReference type="SAM" id="SignalP"/>
    </source>
</evidence>
<evidence type="ECO:0000256" key="3">
    <source>
        <dbReference type="ARBA" id="ARBA00022729"/>
    </source>
</evidence>
<evidence type="ECO:0000256" key="5">
    <source>
        <dbReference type="ARBA" id="ARBA00023237"/>
    </source>
</evidence>
<evidence type="ECO:0000256" key="1">
    <source>
        <dbReference type="ARBA" id="ARBA00004442"/>
    </source>
</evidence>
<keyword evidence="5" id="KW-0998">Cell outer membrane</keyword>
<comment type="subcellular location">
    <subcellularLocation>
        <location evidence="1">Cell outer membrane</location>
    </subcellularLocation>
</comment>
<feature type="signal peptide" evidence="6">
    <location>
        <begin position="1"/>
        <end position="25"/>
    </location>
</feature>
<name>A0A4R3YL07_9GAMM</name>
<dbReference type="PANTHER" id="PTHR38776">
    <property type="entry name" value="MLTA-INTERACTING PROTEIN-RELATED"/>
    <property type="match status" value="1"/>
</dbReference>
<keyword evidence="8" id="KW-1185">Reference proteome</keyword>
<evidence type="ECO:0000256" key="2">
    <source>
        <dbReference type="ARBA" id="ARBA00005722"/>
    </source>
</evidence>
<dbReference type="OrthoDB" id="5295915at2"/>
<proteinExistence type="inferred from homology"/>
<feature type="chain" id="PRO_5020639987" evidence="6">
    <location>
        <begin position="26"/>
        <end position="264"/>
    </location>
</feature>
<comment type="caution">
    <text evidence="7">The sequence shown here is derived from an EMBL/GenBank/DDBJ whole genome shotgun (WGS) entry which is preliminary data.</text>
</comment>
<dbReference type="AlphaFoldDB" id="A0A4R3YL07"/>
<comment type="similarity">
    <text evidence="2">Belongs to the MipA/OmpV family.</text>
</comment>
<accession>A0A4R3YL07</accession>
<gene>
    <name evidence="7" type="ORF">EC912_106230</name>
</gene>
<dbReference type="InterPro" id="IPR010583">
    <property type="entry name" value="MipA"/>
</dbReference>
<evidence type="ECO:0000313" key="7">
    <source>
        <dbReference type="EMBL" id="TCV92891.1"/>
    </source>
</evidence>
<organism evidence="7 8">
    <name type="scientific">Luteibacter rhizovicinus</name>
    <dbReference type="NCBI Taxonomy" id="242606"/>
    <lineage>
        <taxon>Bacteria</taxon>
        <taxon>Pseudomonadati</taxon>
        <taxon>Pseudomonadota</taxon>
        <taxon>Gammaproteobacteria</taxon>
        <taxon>Lysobacterales</taxon>
        <taxon>Rhodanobacteraceae</taxon>
        <taxon>Luteibacter</taxon>
    </lineage>
</organism>
<keyword evidence="3 6" id="KW-0732">Signal</keyword>
<evidence type="ECO:0000256" key="4">
    <source>
        <dbReference type="ARBA" id="ARBA00023136"/>
    </source>
</evidence>
<evidence type="ECO:0000313" key="8">
    <source>
        <dbReference type="Proteomes" id="UP000295645"/>
    </source>
</evidence>
<dbReference type="Pfam" id="PF06629">
    <property type="entry name" value="MipA"/>
    <property type="match status" value="1"/>
</dbReference>
<dbReference type="GO" id="GO:0009279">
    <property type="term" value="C:cell outer membrane"/>
    <property type="evidence" value="ECO:0007669"/>
    <property type="project" value="UniProtKB-SubCell"/>
</dbReference>
<dbReference type="Proteomes" id="UP000295645">
    <property type="component" value="Unassembled WGS sequence"/>
</dbReference>
<protein>
    <submittedName>
        <fullName evidence="7">Outer membrane protein</fullName>
    </submittedName>
</protein>
<dbReference type="EMBL" id="SMCS01000006">
    <property type="protein sequence ID" value="TCV92891.1"/>
    <property type="molecule type" value="Genomic_DNA"/>
</dbReference>
<sequence>MSTSIRFSHLGLLILAGALPQLSHADEPVPLSQKQKEDAPHWGLGVGIAAQQQPYRGVGSKVTPFPLVTYQSKWISLFGNTLSLKAPKFSDNFSVSLRASFALGDGYKASDSSYLQGMRRRNGSIWIGPAANWHNDWFDMAVSWSADASGESKGQQAAVSFQKDFTISPLFQITPYLGATWLDKKYVDYYYGVRPEEVRANRAAYVGGSTVNTRAGVRVGYKLSEHQHLIFDVGATMLGSKIKDSPLVDSSSVPTVAFGYFYAF</sequence>